<dbReference type="GeneID" id="63684033"/>
<evidence type="ECO:0000313" key="2">
    <source>
        <dbReference type="EMBL" id="EJT99194.1"/>
    </source>
</evidence>
<protein>
    <submittedName>
        <fullName evidence="2">Uncharacterized protein</fullName>
    </submittedName>
</protein>
<reference evidence="2 3" key="1">
    <citation type="journal article" date="2012" name="Science">
        <title>The Paleozoic origin of enzymatic lignin decomposition reconstructed from 31 fungal genomes.</title>
        <authorList>
            <person name="Floudas D."/>
            <person name="Binder M."/>
            <person name="Riley R."/>
            <person name="Barry K."/>
            <person name="Blanchette R.A."/>
            <person name="Henrissat B."/>
            <person name="Martinez A.T."/>
            <person name="Otillar R."/>
            <person name="Spatafora J.W."/>
            <person name="Yadav J.S."/>
            <person name="Aerts A."/>
            <person name="Benoit I."/>
            <person name="Boyd A."/>
            <person name="Carlson A."/>
            <person name="Copeland A."/>
            <person name="Coutinho P.M."/>
            <person name="de Vries R.P."/>
            <person name="Ferreira P."/>
            <person name="Findley K."/>
            <person name="Foster B."/>
            <person name="Gaskell J."/>
            <person name="Glotzer D."/>
            <person name="Gorecki P."/>
            <person name="Heitman J."/>
            <person name="Hesse C."/>
            <person name="Hori C."/>
            <person name="Igarashi K."/>
            <person name="Jurgens J.A."/>
            <person name="Kallen N."/>
            <person name="Kersten P."/>
            <person name="Kohler A."/>
            <person name="Kuees U."/>
            <person name="Kumar T.K.A."/>
            <person name="Kuo A."/>
            <person name="LaButti K."/>
            <person name="Larrondo L.F."/>
            <person name="Lindquist E."/>
            <person name="Ling A."/>
            <person name="Lombard V."/>
            <person name="Lucas S."/>
            <person name="Lundell T."/>
            <person name="Martin R."/>
            <person name="McLaughlin D.J."/>
            <person name="Morgenstern I."/>
            <person name="Morin E."/>
            <person name="Murat C."/>
            <person name="Nagy L.G."/>
            <person name="Nolan M."/>
            <person name="Ohm R.A."/>
            <person name="Patyshakuliyeva A."/>
            <person name="Rokas A."/>
            <person name="Ruiz-Duenas F.J."/>
            <person name="Sabat G."/>
            <person name="Salamov A."/>
            <person name="Samejima M."/>
            <person name="Schmutz J."/>
            <person name="Slot J.C."/>
            <person name="St John F."/>
            <person name="Stenlid J."/>
            <person name="Sun H."/>
            <person name="Sun S."/>
            <person name="Syed K."/>
            <person name="Tsang A."/>
            <person name="Wiebenga A."/>
            <person name="Young D."/>
            <person name="Pisabarro A."/>
            <person name="Eastwood D.C."/>
            <person name="Martin F."/>
            <person name="Cullen D."/>
            <person name="Grigoriev I.V."/>
            <person name="Hibbett D.S."/>
        </authorList>
    </citation>
    <scope>NUCLEOTIDE SEQUENCE [LARGE SCALE GENOMIC DNA]</scope>
    <source>
        <strain evidence="2 3">DJM-731 SS1</strain>
    </source>
</reference>
<proteinExistence type="predicted"/>
<accession>M5FUP4</accession>
<feature type="region of interest" description="Disordered" evidence="1">
    <location>
        <begin position="1"/>
        <end position="44"/>
    </location>
</feature>
<dbReference type="AlphaFoldDB" id="M5FUP4"/>
<evidence type="ECO:0000313" key="3">
    <source>
        <dbReference type="Proteomes" id="UP000030653"/>
    </source>
</evidence>
<organism evidence="2 3">
    <name type="scientific">Dacryopinax primogenitus (strain DJM 731)</name>
    <name type="common">Brown rot fungus</name>
    <dbReference type="NCBI Taxonomy" id="1858805"/>
    <lineage>
        <taxon>Eukaryota</taxon>
        <taxon>Fungi</taxon>
        <taxon>Dikarya</taxon>
        <taxon>Basidiomycota</taxon>
        <taxon>Agaricomycotina</taxon>
        <taxon>Dacrymycetes</taxon>
        <taxon>Dacrymycetales</taxon>
        <taxon>Dacrymycetaceae</taxon>
        <taxon>Dacryopinax</taxon>
    </lineage>
</organism>
<name>M5FUP4_DACPD</name>
<keyword evidence="3" id="KW-1185">Reference proteome</keyword>
<feature type="compositionally biased region" description="Basic and acidic residues" evidence="1">
    <location>
        <begin position="30"/>
        <end position="44"/>
    </location>
</feature>
<evidence type="ECO:0000256" key="1">
    <source>
        <dbReference type="SAM" id="MobiDB-lite"/>
    </source>
</evidence>
<gene>
    <name evidence="2" type="ORF">DACRYDRAFT_109919</name>
</gene>
<sequence length="248" mass="28333">MSKRTRSPGNEKDIPRARRPFRQPSPGTTEHTEHTRHQRIGTDEQVLREDHSQWFIGDGMLRARASNSWMDVQERSIPEHPPQPIMHPDVLREARQGDRNETVEPHPPCQNTKVHLHSTPAHAGCSRCGNLPHSPRQPSASIVLPGIETITSTLPPNPGHEQVIRVMIEVPVSRWRSWVENWTQHCAQHPSQPSGFVHVNDHNPAWRPVDGNHRWNEDRRLPPPFSSCRIPFPGQIASHQPLADRQET</sequence>
<dbReference type="HOGENOM" id="CLU_1120155_0_0_1"/>
<dbReference type="RefSeq" id="XP_040626092.1">
    <property type="nucleotide sequence ID" value="XM_040768971.1"/>
</dbReference>
<dbReference type="Proteomes" id="UP000030653">
    <property type="component" value="Unassembled WGS sequence"/>
</dbReference>
<dbReference type="EMBL" id="JH795870">
    <property type="protein sequence ID" value="EJT99194.1"/>
    <property type="molecule type" value="Genomic_DNA"/>
</dbReference>